<keyword evidence="3" id="KW-1185">Reference proteome</keyword>
<name>A0A1I7AZV2_9HYPH</name>
<evidence type="ECO:0000313" key="2">
    <source>
        <dbReference type="EMBL" id="SFT80412.1"/>
    </source>
</evidence>
<dbReference type="Pfam" id="PF01243">
    <property type="entry name" value="PNPOx_N"/>
    <property type="match status" value="1"/>
</dbReference>
<protein>
    <submittedName>
        <fullName evidence="2">Pyridoxamine 5'-phosphate oxidase</fullName>
    </submittedName>
</protein>
<dbReference type="Proteomes" id="UP000183371">
    <property type="component" value="Unassembled WGS sequence"/>
</dbReference>
<dbReference type="InterPro" id="IPR012349">
    <property type="entry name" value="Split_barrel_FMN-bd"/>
</dbReference>
<feature type="domain" description="Pyridoxamine 5'-phosphate oxidase N-terminal" evidence="1">
    <location>
        <begin position="10"/>
        <end position="127"/>
    </location>
</feature>
<accession>A0A1I7AZV2</accession>
<dbReference type="PANTHER" id="PTHR39336">
    <property type="entry name" value="PYRIDOXAMINE PHOSPHATE OXIDASE FAMILY PROTEIN (AFU_ORTHOLOGUE AFUA_6G11440)"/>
    <property type="match status" value="1"/>
</dbReference>
<dbReference type="PANTHER" id="PTHR39336:SF1">
    <property type="entry name" value="PYRIDOXAMINE PHOSPHATE OXIDASE FAMILY PROTEIN (AFU_ORTHOLOGUE AFUA_6G11440)"/>
    <property type="match status" value="1"/>
</dbReference>
<sequence>MIKAKRLNRRFRQHIEEQQMFFVATAAATGHINLSPKGMDTLRVLSDERIIWLNLTGIGNETATHVQEDGRMTLMFCSFGEQRLTLRVFGQARVLHPRDADWDKMISLFPDLPGCRQIFDLDIELIQTSCGSTVPRMDLVDTRIEKEFLPYYETMDREELENYWRKHNATSLDGLPTNILEPA</sequence>
<evidence type="ECO:0000259" key="1">
    <source>
        <dbReference type="Pfam" id="PF01243"/>
    </source>
</evidence>
<reference evidence="3" key="1">
    <citation type="submission" date="2016-10" db="EMBL/GenBank/DDBJ databases">
        <authorList>
            <person name="Varghese N."/>
            <person name="Submissions S."/>
        </authorList>
    </citation>
    <scope>NUCLEOTIDE SEQUENCE [LARGE SCALE GENOMIC DNA]</scope>
    <source>
        <strain evidence="3">DSM 17465</strain>
    </source>
</reference>
<gene>
    <name evidence="2" type="ORF">SAMN05444141_103501</name>
</gene>
<proteinExistence type="predicted"/>
<dbReference type="InterPro" id="IPR011576">
    <property type="entry name" value="Pyridox_Oxase_N"/>
</dbReference>
<dbReference type="EMBL" id="FPBD01000003">
    <property type="protein sequence ID" value="SFT80412.1"/>
    <property type="molecule type" value="Genomic_DNA"/>
</dbReference>
<dbReference type="AlphaFoldDB" id="A0A1I7AZV2"/>
<dbReference type="RefSeq" id="WP_054782900.1">
    <property type="nucleotide sequence ID" value="NZ_FPBD01000003.1"/>
</dbReference>
<dbReference type="SUPFAM" id="SSF50475">
    <property type="entry name" value="FMN-binding split barrel"/>
    <property type="match status" value="1"/>
</dbReference>
<dbReference type="Gene3D" id="2.30.110.10">
    <property type="entry name" value="Electron Transport, Fmn-binding Protein, Chain A"/>
    <property type="match status" value="1"/>
</dbReference>
<evidence type="ECO:0000313" key="3">
    <source>
        <dbReference type="Proteomes" id="UP000183371"/>
    </source>
</evidence>
<organism evidence="2 3">
    <name type="scientific">Pseudovibrio denitrificans</name>
    <dbReference type="NCBI Taxonomy" id="258256"/>
    <lineage>
        <taxon>Bacteria</taxon>
        <taxon>Pseudomonadati</taxon>
        <taxon>Pseudomonadota</taxon>
        <taxon>Alphaproteobacteria</taxon>
        <taxon>Hyphomicrobiales</taxon>
        <taxon>Stappiaceae</taxon>
        <taxon>Pseudovibrio</taxon>
    </lineage>
</organism>